<sequence length="112" mass="12073">MGPLLDLRSVVPSARSEQKRPRGLGSLFSSHLLLSASVISVVPVVISEGFRKERRKGGRNRSARECGLLVAVDGKCCWVGSTFVVSARFAFPLPFGCLALDRYHGGLECEGP</sequence>
<proteinExistence type="predicted"/>
<evidence type="ECO:0000313" key="1">
    <source>
        <dbReference type="EMBL" id="RAH49362.1"/>
    </source>
</evidence>
<dbReference type="EMBL" id="KZ825319">
    <property type="protein sequence ID" value="RAH49362.1"/>
    <property type="molecule type" value="Genomic_DNA"/>
</dbReference>
<accession>A0ACD1GJD4</accession>
<evidence type="ECO:0000313" key="2">
    <source>
        <dbReference type="Proteomes" id="UP000249057"/>
    </source>
</evidence>
<name>A0ACD1GJD4_9EURO</name>
<reference evidence="1" key="1">
    <citation type="submission" date="2018-02" db="EMBL/GenBank/DDBJ databases">
        <title>The genomes of Aspergillus section Nigri reveals drivers in fungal speciation.</title>
        <authorList>
            <consortium name="DOE Joint Genome Institute"/>
            <person name="Vesth T.C."/>
            <person name="Nybo J."/>
            <person name="Theobald S."/>
            <person name="Brandl J."/>
            <person name="Frisvad J.C."/>
            <person name="Nielsen K.F."/>
            <person name="Lyhne E.K."/>
            <person name="Kogle M.E."/>
            <person name="Kuo A."/>
            <person name="Riley R."/>
            <person name="Clum A."/>
            <person name="Nolan M."/>
            <person name="Lipzen A."/>
            <person name="Salamov A."/>
            <person name="Henrissat B."/>
            <person name="Wiebenga A."/>
            <person name="De vries R.P."/>
            <person name="Grigoriev I.V."/>
            <person name="Mortensen U.H."/>
            <person name="Andersen M.R."/>
            <person name="Baker S.E."/>
        </authorList>
    </citation>
    <scope>NUCLEOTIDE SEQUENCE</scope>
    <source>
        <strain evidence="1">CBS 621.78</strain>
    </source>
</reference>
<gene>
    <name evidence="1" type="ORF">BO95DRAFT_15172</name>
</gene>
<protein>
    <submittedName>
        <fullName evidence="1">Uncharacterized protein</fullName>
    </submittedName>
</protein>
<keyword evidence="2" id="KW-1185">Reference proteome</keyword>
<dbReference type="Proteomes" id="UP000249057">
    <property type="component" value="Unassembled WGS sequence"/>
</dbReference>
<organism evidence="1 2">
    <name type="scientific">Aspergillus brunneoviolaceus CBS 621.78</name>
    <dbReference type="NCBI Taxonomy" id="1450534"/>
    <lineage>
        <taxon>Eukaryota</taxon>
        <taxon>Fungi</taxon>
        <taxon>Dikarya</taxon>
        <taxon>Ascomycota</taxon>
        <taxon>Pezizomycotina</taxon>
        <taxon>Eurotiomycetes</taxon>
        <taxon>Eurotiomycetidae</taxon>
        <taxon>Eurotiales</taxon>
        <taxon>Aspergillaceae</taxon>
        <taxon>Aspergillus</taxon>
        <taxon>Aspergillus subgen. Circumdati</taxon>
    </lineage>
</organism>